<protein>
    <recommendedName>
        <fullName evidence="1">AB hydrolase-1 domain-containing protein</fullName>
    </recommendedName>
</protein>
<dbReference type="InterPro" id="IPR029058">
    <property type="entry name" value="AB_hydrolase_fold"/>
</dbReference>
<proteinExistence type="predicted"/>
<dbReference type="Gene3D" id="3.40.50.1820">
    <property type="entry name" value="alpha/beta hydrolase"/>
    <property type="match status" value="2"/>
</dbReference>
<dbReference type="ExpressionAtlas" id="M8B175">
    <property type="expression patterns" value="baseline"/>
</dbReference>
<reference evidence="2" key="1">
    <citation type="submission" date="2015-06" db="UniProtKB">
        <authorList>
            <consortium name="EnsemblPlants"/>
        </authorList>
    </citation>
    <scope>IDENTIFICATION</scope>
</reference>
<name>M8B175_AEGTA</name>
<dbReference type="GO" id="GO:0080031">
    <property type="term" value="F:methyl salicylate esterase activity"/>
    <property type="evidence" value="ECO:0007669"/>
    <property type="project" value="TreeGrafter"/>
</dbReference>
<accession>M8B175</accession>
<dbReference type="AlphaFoldDB" id="M8B175"/>
<evidence type="ECO:0000259" key="1">
    <source>
        <dbReference type="Pfam" id="PF00561"/>
    </source>
</evidence>
<dbReference type="Pfam" id="PF00561">
    <property type="entry name" value="Abhydrolase_1"/>
    <property type="match status" value="1"/>
</dbReference>
<organism evidence="2">
    <name type="scientific">Aegilops tauschii</name>
    <name type="common">Tausch's goatgrass</name>
    <name type="synonym">Aegilops squarrosa</name>
    <dbReference type="NCBI Taxonomy" id="37682"/>
    <lineage>
        <taxon>Eukaryota</taxon>
        <taxon>Viridiplantae</taxon>
        <taxon>Streptophyta</taxon>
        <taxon>Embryophyta</taxon>
        <taxon>Tracheophyta</taxon>
        <taxon>Spermatophyta</taxon>
        <taxon>Magnoliopsida</taxon>
        <taxon>Liliopsida</taxon>
        <taxon>Poales</taxon>
        <taxon>Poaceae</taxon>
        <taxon>BOP clade</taxon>
        <taxon>Pooideae</taxon>
        <taxon>Triticodae</taxon>
        <taxon>Triticeae</taxon>
        <taxon>Triticinae</taxon>
        <taxon>Aegilops</taxon>
    </lineage>
</organism>
<dbReference type="PANTHER" id="PTHR10992">
    <property type="entry name" value="METHYLESTERASE FAMILY MEMBER"/>
    <property type="match status" value="1"/>
</dbReference>
<dbReference type="GO" id="GO:0080032">
    <property type="term" value="F:methyl jasmonate esterase activity"/>
    <property type="evidence" value="ECO:0007669"/>
    <property type="project" value="TreeGrafter"/>
</dbReference>
<dbReference type="GO" id="GO:0080030">
    <property type="term" value="F:methyl indole-3-acetate esterase activity"/>
    <property type="evidence" value="ECO:0007669"/>
    <property type="project" value="TreeGrafter"/>
</dbReference>
<dbReference type="GO" id="GO:0009696">
    <property type="term" value="P:salicylic acid metabolic process"/>
    <property type="evidence" value="ECO:0007669"/>
    <property type="project" value="TreeGrafter"/>
</dbReference>
<dbReference type="EnsemblPlants" id="EMT07310">
    <property type="protein sequence ID" value="EMT07310"/>
    <property type="gene ID" value="F775_14511"/>
</dbReference>
<dbReference type="InterPro" id="IPR045889">
    <property type="entry name" value="MES/HNL"/>
</dbReference>
<dbReference type="PANTHER" id="PTHR10992:SF1022">
    <property type="entry name" value="AB HYDROLASE-1 DOMAIN-CONTAINING PROTEIN"/>
    <property type="match status" value="1"/>
</dbReference>
<sequence length="364" mass="39494">MAAPADQASSKHFVLVHGVCVGGWAWFKVATRLRDAGHRVSTPDLAASGVDPRPLREVPTFRDYSKPLLDLLLSVPPGEKVVLVGHSFGGVSIALACELFPEKVAAAVFVSAFMPDHRSPPSYVLEKEMGTAGGQDGAASCAGWVGGIGEAGASAGSTWPADSVVRVVLWRDVVDGSPGRRWGTPGGRFGIVACRAGCTCTENGRRATKSPRSSCGSSDQGEAMGWYKKRRMDWMDMEFKPQDPEGKLPISIRFGPLVTRAKFYQLCSPEDLTLGRSLMRVGSMFVDDLKLQPPYTEARYGSVRKVFIVLKDDNAIFEGFQRWMVQNYPVDEVREIHGADHMALLSTPDELARCLADVAVKYAA</sequence>
<dbReference type="GO" id="GO:0009694">
    <property type="term" value="P:jasmonic acid metabolic process"/>
    <property type="evidence" value="ECO:0007669"/>
    <property type="project" value="TreeGrafter"/>
</dbReference>
<feature type="domain" description="AB hydrolase-1" evidence="1">
    <location>
        <begin position="12"/>
        <end position="127"/>
    </location>
</feature>
<dbReference type="SUPFAM" id="SSF53474">
    <property type="entry name" value="alpha/beta-Hydrolases"/>
    <property type="match status" value="1"/>
</dbReference>
<evidence type="ECO:0000313" key="2">
    <source>
        <dbReference type="EnsemblPlants" id="EMT07310"/>
    </source>
</evidence>
<dbReference type="InterPro" id="IPR000073">
    <property type="entry name" value="AB_hydrolase_1"/>
</dbReference>